<dbReference type="AlphaFoldDB" id="A0A2N9H2T6"/>
<feature type="region of interest" description="Disordered" evidence="2">
    <location>
        <begin position="338"/>
        <end position="358"/>
    </location>
</feature>
<accession>A0A2N9H2T6</accession>
<keyword evidence="1" id="KW-0175">Coiled coil</keyword>
<sequence>MLTNETNWPVVLFEELPEGLSSLGRENEEMSAETTTSVRAPSRPPRGCHRPIVIGRMGISLSVEIIGSSSLKKMMTTSGFEGRGELVHHLVLATMKINKKKLKNMVEKGAPVVTTRLKRKKIDEDQSSIPPKQSGFSLKNASVVQVPQPVPQTLLVVQISGEEIAMVQATDGGLTICKSHGLAAKRAEAAITKLNFEEYANARTKNISKLMVHSLMRGRLAELEASQKNVNRAVFELSKEKRDALEELEKTKVDLAIKDDDVKATMDARDEDVKEMKHLMGQVEGVKAVAVSNYQASKAFEDNNLRFFYLVLKLSENRPKENYLEIDFSMFQSYDDTKSVNDDGGKGGDGDQTDDATS</sequence>
<name>A0A2N9H2T6_FAGSY</name>
<dbReference type="EMBL" id="OIVN01002757">
    <property type="protein sequence ID" value="SPD06175.1"/>
    <property type="molecule type" value="Genomic_DNA"/>
</dbReference>
<feature type="region of interest" description="Disordered" evidence="2">
    <location>
        <begin position="22"/>
        <end position="47"/>
    </location>
</feature>
<feature type="compositionally biased region" description="Basic and acidic residues" evidence="2">
    <location>
        <begin position="338"/>
        <end position="349"/>
    </location>
</feature>
<feature type="coiled-coil region" evidence="1">
    <location>
        <begin position="220"/>
        <end position="258"/>
    </location>
</feature>
<evidence type="ECO:0000256" key="2">
    <source>
        <dbReference type="SAM" id="MobiDB-lite"/>
    </source>
</evidence>
<protein>
    <submittedName>
        <fullName evidence="3">Uncharacterized protein</fullName>
    </submittedName>
</protein>
<evidence type="ECO:0000256" key="1">
    <source>
        <dbReference type="SAM" id="Coils"/>
    </source>
</evidence>
<organism evidence="3">
    <name type="scientific">Fagus sylvatica</name>
    <name type="common">Beechnut</name>
    <dbReference type="NCBI Taxonomy" id="28930"/>
    <lineage>
        <taxon>Eukaryota</taxon>
        <taxon>Viridiplantae</taxon>
        <taxon>Streptophyta</taxon>
        <taxon>Embryophyta</taxon>
        <taxon>Tracheophyta</taxon>
        <taxon>Spermatophyta</taxon>
        <taxon>Magnoliopsida</taxon>
        <taxon>eudicotyledons</taxon>
        <taxon>Gunneridae</taxon>
        <taxon>Pentapetalae</taxon>
        <taxon>rosids</taxon>
        <taxon>fabids</taxon>
        <taxon>Fagales</taxon>
        <taxon>Fagaceae</taxon>
        <taxon>Fagus</taxon>
    </lineage>
</organism>
<gene>
    <name evidence="3" type="ORF">FSB_LOCUS34057</name>
</gene>
<reference evidence="3" key="1">
    <citation type="submission" date="2018-02" db="EMBL/GenBank/DDBJ databases">
        <authorList>
            <person name="Cohen D.B."/>
            <person name="Kent A.D."/>
        </authorList>
    </citation>
    <scope>NUCLEOTIDE SEQUENCE</scope>
</reference>
<proteinExistence type="predicted"/>
<evidence type="ECO:0000313" key="3">
    <source>
        <dbReference type="EMBL" id="SPD06175.1"/>
    </source>
</evidence>